<sequence length="562" mass="63454">MKLKVSNLKFDSLQLLRRRIVIPVSIFIFGFTLIPLKQFRGLTLMPGDLGDARLNNYFLETIYLRLTGELDSFWNMGMFFPYPLVGGFSDNHFGSAIFYVLPRYFFGQPETAFQIWFLIGYLLNFSFAFLALRKLGMSSIGASVGAGIFAFALPTSAHAIHAQLHHRWAIPMAIAAISTFLKGGGSRWLGIAALWITAQFYIGIYNGFFISLFVVAIIFSHLIIRVFTFRKSQRSNNLKSFKNLDYTSSAKLIGMLLTALVAIAALFFTYYKVSLLYVGSRSWAEIDPMLPRPRSYFIADHSLLWRSLSSKIEDVPLRWEHQMFVGVVPMILFLLGAIVMIRTKNRAAAGIYLATTLVVVLTLYVKSFSLWYFIHDFPLFSAIRAVTRVDQVLLFAVGYGSALFLTWLGARQVRNRNQLHTLMAVITLLALLEAATGTIGTSEKSVWRERVANLAKKVPSDLPKDSVLYFAQTDPWYAHELDAMWVSLQAGKPTLNGYSGQAPPGWNFTYGADCNSIPIQVASYQVWANAHPEYAKNFAGLLSRIRPIGFNNCDYMYFQRNP</sequence>
<feature type="transmembrane region" description="Helical" evidence="1">
    <location>
        <begin position="172"/>
        <end position="196"/>
    </location>
</feature>
<keyword evidence="1" id="KW-0472">Membrane</keyword>
<feature type="transmembrane region" description="Helical" evidence="1">
    <location>
        <begin position="20"/>
        <end position="36"/>
    </location>
</feature>
<feature type="transmembrane region" description="Helical" evidence="1">
    <location>
        <begin position="323"/>
        <end position="341"/>
    </location>
</feature>
<feature type="transmembrane region" description="Helical" evidence="1">
    <location>
        <begin position="138"/>
        <end position="160"/>
    </location>
</feature>
<dbReference type="AlphaFoldDB" id="A0A094Q298"/>
<feature type="transmembrane region" description="Helical" evidence="1">
    <location>
        <begin position="208"/>
        <end position="228"/>
    </location>
</feature>
<feature type="transmembrane region" description="Helical" evidence="1">
    <location>
        <begin position="249"/>
        <end position="271"/>
    </location>
</feature>
<proteinExistence type="predicted"/>
<name>A0A094Q298_9ZZZZ</name>
<gene>
    <name evidence="2" type="ORF">GM51_8670</name>
</gene>
<evidence type="ECO:0000256" key="1">
    <source>
        <dbReference type="SAM" id="Phobius"/>
    </source>
</evidence>
<evidence type="ECO:0000313" key="2">
    <source>
        <dbReference type="EMBL" id="KGA18255.1"/>
    </source>
</evidence>
<keyword evidence="1" id="KW-1133">Transmembrane helix</keyword>
<evidence type="ECO:0008006" key="3">
    <source>
        <dbReference type="Google" id="ProtNLM"/>
    </source>
</evidence>
<organism evidence="2">
    <name type="scientific">freshwater metagenome</name>
    <dbReference type="NCBI Taxonomy" id="449393"/>
    <lineage>
        <taxon>unclassified sequences</taxon>
        <taxon>metagenomes</taxon>
        <taxon>ecological metagenomes</taxon>
    </lineage>
</organism>
<feature type="transmembrane region" description="Helical" evidence="1">
    <location>
        <begin position="79"/>
        <end position="101"/>
    </location>
</feature>
<keyword evidence="1" id="KW-0812">Transmembrane</keyword>
<dbReference type="EMBL" id="JNSL01000046">
    <property type="protein sequence ID" value="KGA18255.1"/>
    <property type="molecule type" value="Genomic_DNA"/>
</dbReference>
<feature type="transmembrane region" description="Helical" evidence="1">
    <location>
        <begin position="348"/>
        <end position="372"/>
    </location>
</feature>
<protein>
    <recommendedName>
        <fullName evidence="3">Glycosyltransferase RgtA/B/C/D-like domain-containing protein</fullName>
    </recommendedName>
</protein>
<comment type="caution">
    <text evidence="2">The sequence shown here is derived from an EMBL/GenBank/DDBJ whole genome shotgun (WGS) entry which is preliminary data.</text>
</comment>
<feature type="transmembrane region" description="Helical" evidence="1">
    <location>
        <begin position="113"/>
        <end position="132"/>
    </location>
</feature>
<accession>A0A094Q298</accession>
<feature type="transmembrane region" description="Helical" evidence="1">
    <location>
        <begin position="392"/>
        <end position="410"/>
    </location>
</feature>
<reference evidence="2" key="1">
    <citation type="submission" date="2014-06" db="EMBL/GenBank/DDBJ databases">
        <title>Key roles for freshwater Actinobacteria revealed by deep metagenomic sequencing.</title>
        <authorList>
            <person name="Ghai R."/>
            <person name="Mizuno C.M."/>
            <person name="Picazo A."/>
            <person name="Camacho A."/>
            <person name="Rodriguez-Valera F."/>
        </authorList>
    </citation>
    <scope>NUCLEOTIDE SEQUENCE</scope>
</reference>